<dbReference type="PANTHER" id="PTHR42742">
    <property type="entry name" value="TRANSCRIPTIONAL REPRESSOR MPRA"/>
    <property type="match status" value="1"/>
</dbReference>
<evidence type="ECO:0000256" key="1">
    <source>
        <dbReference type="ARBA" id="ARBA00022723"/>
    </source>
</evidence>
<dbReference type="RefSeq" id="WP_109983904.1">
    <property type="nucleotide sequence ID" value="NZ_JAJUIE010000054.1"/>
</dbReference>
<dbReference type="InterPro" id="IPR051804">
    <property type="entry name" value="Carb_Metab_Reg_Kinase/Isom"/>
</dbReference>
<keyword evidence="1" id="KW-0479">Metal-binding</keyword>
<proteinExistence type="predicted"/>
<reference evidence="3 4" key="1">
    <citation type="submission" date="2018-05" db="EMBL/GenBank/DDBJ databases">
        <title>Genomic analysis of Gracilibacillus dipsosauri DD1 reveals novel features of a salt-tolerant amylase.</title>
        <authorList>
            <person name="Deutch C.E."/>
            <person name="Yang S."/>
        </authorList>
    </citation>
    <scope>NUCLEOTIDE SEQUENCE [LARGE SCALE GENOMIC DNA]</scope>
    <source>
        <strain evidence="3 4">DD1</strain>
    </source>
</reference>
<dbReference type="PANTHER" id="PTHR42742:SF3">
    <property type="entry name" value="FRUCTOKINASE"/>
    <property type="match status" value="1"/>
</dbReference>
<evidence type="ECO:0000313" key="3">
    <source>
        <dbReference type="EMBL" id="PWU69146.1"/>
    </source>
</evidence>
<keyword evidence="2" id="KW-0862">Zinc</keyword>
<organism evidence="3 4">
    <name type="scientific">Gracilibacillus dipsosauri</name>
    <dbReference type="NCBI Taxonomy" id="178340"/>
    <lineage>
        <taxon>Bacteria</taxon>
        <taxon>Bacillati</taxon>
        <taxon>Bacillota</taxon>
        <taxon>Bacilli</taxon>
        <taxon>Bacillales</taxon>
        <taxon>Bacillaceae</taxon>
        <taxon>Gracilibacillus</taxon>
    </lineage>
</organism>
<dbReference type="InterPro" id="IPR014710">
    <property type="entry name" value="RmlC-like_jellyroll"/>
</dbReference>
<gene>
    <name evidence="3" type="ORF">DLJ74_06815</name>
</gene>
<keyword evidence="4" id="KW-1185">Reference proteome</keyword>
<dbReference type="OrthoDB" id="9808275at2"/>
<dbReference type="InterPro" id="IPR011051">
    <property type="entry name" value="RmlC_Cupin_sf"/>
</dbReference>
<accession>A0A317L115</accession>
<dbReference type="CDD" id="cd07010">
    <property type="entry name" value="cupin_PMI_type_I_N_bac"/>
    <property type="match status" value="1"/>
</dbReference>
<dbReference type="AlphaFoldDB" id="A0A317L115"/>
<sequence>MYDAFPKTRVKVQGGFNGYSAIQTEIRRTKSNVIAVECYPAINEEEILERLIAPLEPGLIIQATEQFYTVEKVTTMIEENLTEDRIFGVVSHHQLQDFIDGKQQEILQQKIQTVLASNQSVVVYGVGASLLYPADLLIYADLSRWEIQKRYQSGTYSNWQANNAGEDPLRMIKRGYFFEWRVADRLKQQLFNSIDYFLDTHQANQPVMLEATAYFEALEQIARQPFRLVPFFDPGVWGGNWMQETFEVEQYKDNLAWSFDGVPEENSLLLATNTIQMEIPANNLVFYQPAALLGERVYDQLGKEFPIRFNYLDTVGGGNLSLQVHPLVEYVQKTFGMTYTQDESYYIIEAKDQASLYLGVKNGTNKKELMKALQHSASSGERFPDEQYIYQRPVKKHDHYSIPAGTIHSAGANTVVLEISATPNRFTFKLWDWGRLGLDGLPRPVHLNHGEPNIVISRDQDWVEQELCNQMELIAEYPEWQEERTGLHKTEFIETRRHTFTGKVLHQTHGSVNMLNLVEGEEAIIESLDHSFDPFVVHYGETFIIPESVKQYTIQPYGRSIGKQLMTIKAFVR</sequence>
<evidence type="ECO:0000313" key="4">
    <source>
        <dbReference type="Proteomes" id="UP000245624"/>
    </source>
</evidence>
<evidence type="ECO:0000256" key="2">
    <source>
        <dbReference type="ARBA" id="ARBA00022833"/>
    </source>
</evidence>
<dbReference type="GO" id="GO:0016853">
    <property type="term" value="F:isomerase activity"/>
    <property type="evidence" value="ECO:0007669"/>
    <property type="project" value="UniProtKB-KW"/>
</dbReference>
<dbReference type="GO" id="GO:0046872">
    <property type="term" value="F:metal ion binding"/>
    <property type="evidence" value="ECO:0007669"/>
    <property type="project" value="UniProtKB-KW"/>
</dbReference>
<comment type="caution">
    <text evidence="3">The sequence shown here is derived from an EMBL/GenBank/DDBJ whole genome shotgun (WGS) entry which is preliminary data.</text>
</comment>
<dbReference type="Gene3D" id="2.60.120.10">
    <property type="entry name" value="Jelly Rolls"/>
    <property type="match status" value="1"/>
</dbReference>
<protein>
    <submittedName>
        <fullName evidence="3">Mannose-6-phosphate isomerase</fullName>
    </submittedName>
</protein>
<dbReference type="Proteomes" id="UP000245624">
    <property type="component" value="Unassembled WGS sequence"/>
</dbReference>
<keyword evidence="3" id="KW-0413">Isomerase</keyword>
<name>A0A317L115_9BACI</name>
<dbReference type="SUPFAM" id="SSF51182">
    <property type="entry name" value="RmlC-like cupins"/>
    <property type="match status" value="1"/>
</dbReference>
<dbReference type="EMBL" id="QGTD01000007">
    <property type="protein sequence ID" value="PWU69146.1"/>
    <property type="molecule type" value="Genomic_DNA"/>
</dbReference>